<name>A0A9Q1H6T0_HOLLE</name>
<sequence length="85" mass="9430">MQSKTLYLLLALSVMVAVVTALEDDDELFEMVENYMEKRKGRRGKGKTKTAACPDNPNCWCLFLKDGTVRELTCMPTGNGGRVGI</sequence>
<gene>
    <name evidence="2" type="ORF">HOLleu_22472</name>
</gene>
<keyword evidence="1" id="KW-0732">Signal</keyword>
<keyword evidence="3" id="KW-1185">Reference proteome</keyword>
<comment type="caution">
    <text evidence="2">The sequence shown here is derived from an EMBL/GenBank/DDBJ whole genome shotgun (WGS) entry which is preliminary data.</text>
</comment>
<accession>A0A9Q1H6T0</accession>
<protein>
    <submittedName>
        <fullName evidence="2">Uncharacterized protein</fullName>
    </submittedName>
</protein>
<proteinExistence type="predicted"/>
<evidence type="ECO:0000313" key="2">
    <source>
        <dbReference type="EMBL" id="KAJ8035294.1"/>
    </source>
</evidence>
<dbReference type="Proteomes" id="UP001152320">
    <property type="component" value="Chromosome 10"/>
</dbReference>
<reference evidence="2" key="1">
    <citation type="submission" date="2021-10" db="EMBL/GenBank/DDBJ databases">
        <title>Tropical sea cucumber genome reveals ecological adaptation and Cuvierian tubules defense mechanism.</title>
        <authorList>
            <person name="Chen T."/>
        </authorList>
    </citation>
    <scope>NUCLEOTIDE SEQUENCE</scope>
    <source>
        <strain evidence="2">Nanhai2018</strain>
        <tissue evidence="2">Muscle</tissue>
    </source>
</reference>
<organism evidence="2 3">
    <name type="scientific">Holothuria leucospilota</name>
    <name type="common">Black long sea cucumber</name>
    <name type="synonym">Mertensiothuria leucospilota</name>
    <dbReference type="NCBI Taxonomy" id="206669"/>
    <lineage>
        <taxon>Eukaryota</taxon>
        <taxon>Metazoa</taxon>
        <taxon>Echinodermata</taxon>
        <taxon>Eleutherozoa</taxon>
        <taxon>Echinozoa</taxon>
        <taxon>Holothuroidea</taxon>
        <taxon>Aspidochirotacea</taxon>
        <taxon>Aspidochirotida</taxon>
        <taxon>Holothuriidae</taxon>
        <taxon>Holothuria</taxon>
    </lineage>
</organism>
<dbReference type="EMBL" id="JAIZAY010000010">
    <property type="protein sequence ID" value="KAJ8035294.1"/>
    <property type="molecule type" value="Genomic_DNA"/>
</dbReference>
<evidence type="ECO:0000256" key="1">
    <source>
        <dbReference type="SAM" id="SignalP"/>
    </source>
</evidence>
<feature type="chain" id="PRO_5040435770" evidence="1">
    <location>
        <begin position="22"/>
        <end position="85"/>
    </location>
</feature>
<feature type="signal peptide" evidence="1">
    <location>
        <begin position="1"/>
        <end position="21"/>
    </location>
</feature>
<dbReference type="AlphaFoldDB" id="A0A9Q1H6T0"/>
<evidence type="ECO:0000313" key="3">
    <source>
        <dbReference type="Proteomes" id="UP001152320"/>
    </source>
</evidence>